<dbReference type="SUPFAM" id="SSF52540">
    <property type="entry name" value="P-loop containing nucleoside triphosphate hydrolases"/>
    <property type="match status" value="1"/>
</dbReference>
<dbReference type="GO" id="GO:0004017">
    <property type="term" value="F:AMP kinase activity"/>
    <property type="evidence" value="ECO:0007669"/>
    <property type="project" value="InterPro"/>
</dbReference>
<evidence type="ECO:0000256" key="2">
    <source>
        <dbReference type="ARBA" id="ARBA00022741"/>
    </source>
</evidence>
<dbReference type="NCBIfam" id="NF001381">
    <property type="entry name" value="PRK00279.1-3"/>
    <property type="match status" value="1"/>
</dbReference>
<dbReference type="HAMAP" id="MF_00235">
    <property type="entry name" value="Adenylate_kinase_Adk"/>
    <property type="match status" value="1"/>
</dbReference>
<dbReference type="EMBL" id="FN648472">
    <property type="protein sequence ID" value="CBJ31850.1"/>
    <property type="molecule type" value="Genomic_DNA"/>
</dbReference>
<dbReference type="eggNOG" id="KOG3078">
    <property type="taxonomic scope" value="Eukaryota"/>
</dbReference>
<dbReference type="PRINTS" id="PR00094">
    <property type="entry name" value="ADENYLTKNASE"/>
</dbReference>
<dbReference type="FunFam" id="3.40.50.300:FF:000106">
    <property type="entry name" value="Adenylate kinase mitochondrial"/>
    <property type="match status" value="1"/>
</dbReference>
<dbReference type="Gene3D" id="3.40.50.300">
    <property type="entry name" value="P-loop containing nucleotide triphosphate hydrolases"/>
    <property type="match status" value="1"/>
</dbReference>
<dbReference type="GO" id="GO:0005524">
    <property type="term" value="F:ATP binding"/>
    <property type="evidence" value="ECO:0007669"/>
    <property type="project" value="InterPro"/>
</dbReference>
<accession>D7FV44</accession>
<dbReference type="Pfam" id="PF05191">
    <property type="entry name" value="ADK_lid"/>
    <property type="match status" value="1"/>
</dbReference>
<dbReference type="OMA" id="VYHEQTA"/>
<organism evidence="6 7">
    <name type="scientific">Ectocarpus siliculosus</name>
    <name type="common">Brown alga</name>
    <name type="synonym">Conferva siliculosa</name>
    <dbReference type="NCBI Taxonomy" id="2880"/>
    <lineage>
        <taxon>Eukaryota</taxon>
        <taxon>Sar</taxon>
        <taxon>Stramenopiles</taxon>
        <taxon>Ochrophyta</taxon>
        <taxon>PX clade</taxon>
        <taxon>Phaeophyceae</taxon>
        <taxon>Ectocarpales</taxon>
        <taxon>Ectocarpaceae</taxon>
        <taxon>Ectocarpus</taxon>
    </lineage>
</organism>
<evidence type="ECO:0000313" key="7">
    <source>
        <dbReference type="Proteomes" id="UP000002630"/>
    </source>
</evidence>
<protein>
    <submittedName>
        <fullName evidence="6">Adenylate kinase</fullName>
    </submittedName>
</protein>
<dbReference type="CDD" id="cd01428">
    <property type="entry name" value="ADK"/>
    <property type="match status" value="1"/>
</dbReference>
<reference evidence="6 7" key="1">
    <citation type="journal article" date="2010" name="Nature">
        <title>The Ectocarpus genome and the independent evolution of multicellularity in brown algae.</title>
        <authorList>
            <person name="Cock J.M."/>
            <person name="Sterck L."/>
            <person name="Rouze P."/>
            <person name="Scornet D."/>
            <person name="Allen A.E."/>
            <person name="Amoutzias G."/>
            <person name="Anthouard V."/>
            <person name="Artiguenave F."/>
            <person name="Aury J.M."/>
            <person name="Badger J.H."/>
            <person name="Beszteri B."/>
            <person name="Billiau K."/>
            <person name="Bonnet E."/>
            <person name="Bothwell J.H."/>
            <person name="Bowler C."/>
            <person name="Boyen C."/>
            <person name="Brownlee C."/>
            <person name="Carrano C.J."/>
            <person name="Charrier B."/>
            <person name="Cho G.Y."/>
            <person name="Coelho S.M."/>
            <person name="Collen J."/>
            <person name="Corre E."/>
            <person name="Da Silva C."/>
            <person name="Delage L."/>
            <person name="Delaroque N."/>
            <person name="Dittami S.M."/>
            <person name="Doulbeau S."/>
            <person name="Elias M."/>
            <person name="Farnham G."/>
            <person name="Gachon C.M."/>
            <person name="Gschloessl B."/>
            <person name="Heesch S."/>
            <person name="Jabbari K."/>
            <person name="Jubin C."/>
            <person name="Kawai H."/>
            <person name="Kimura K."/>
            <person name="Kloareg B."/>
            <person name="Kupper F.C."/>
            <person name="Lang D."/>
            <person name="Le Bail A."/>
            <person name="Leblanc C."/>
            <person name="Lerouge P."/>
            <person name="Lohr M."/>
            <person name="Lopez P.J."/>
            <person name="Martens C."/>
            <person name="Maumus F."/>
            <person name="Michel G."/>
            <person name="Miranda-Saavedra D."/>
            <person name="Morales J."/>
            <person name="Moreau H."/>
            <person name="Motomura T."/>
            <person name="Nagasato C."/>
            <person name="Napoli C.A."/>
            <person name="Nelson D.R."/>
            <person name="Nyvall-Collen P."/>
            <person name="Peters A.F."/>
            <person name="Pommier C."/>
            <person name="Potin P."/>
            <person name="Poulain J."/>
            <person name="Quesneville H."/>
            <person name="Read B."/>
            <person name="Rensing S.A."/>
            <person name="Ritter A."/>
            <person name="Rousvoal S."/>
            <person name="Samanta M."/>
            <person name="Samson G."/>
            <person name="Schroeder D.C."/>
            <person name="Segurens B."/>
            <person name="Strittmatter M."/>
            <person name="Tonon T."/>
            <person name="Tregear J.W."/>
            <person name="Valentin K."/>
            <person name="von Dassow P."/>
            <person name="Yamagishi T."/>
            <person name="Van de Peer Y."/>
            <person name="Wincker P."/>
        </authorList>
    </citation>
    <scope>NUCLEOTIDE SEQUENCE [LARGE SCALE GENOMIC DNA]</scope>
    <source>
        <strain evidence="7">Ec32 / CCAP1310/4</strain>
    </source>
</reference>
<dbReference type="EMBL" id="FN649751">
    <property type="protein sequence ID" value="CBJ31850.1"/>
    <property type="molecule type" value="Genomic_DNA"/>
</dbReference>
<sequence>MPAGQAMLDALQRKEFCDKKKETRTIFIGPPGAGKGTQAPPVKDNYCLCHLATGDMLRAAVAAKTDLGLKAKSIMEAGELVPDDVVVGIVSEAMEAPECKKGFILDGFPRTTAQAEKLDNILSTKGVAIDKVINLAVDDKVLIRRVLGRWVHAASGRSYNIFSNPPKVAGKDDITGEPLMRRSDDTADKLRSRLKAFHQQTQPVIDYYERAGKTVNIDAKQDKNVIMGIIRKALGNPDA</sequence>
<evidence type="ECO:0000256" key="4">
    <source>
        <dbReference type="RuleBase" id="RU003330"/>
    </source>
</evidence>
<gene>
    <name evidence="6" type="primary">adenylate</name>
    <name evidence="6" type="ORF">Esi_0287_0030</name>
</gene>
<dbReference type="InterPro" id="IPR007862">
    <property type="entry name" value="Adenylate_kinase_lid-dom"/>
</dbReference>
<dbReference type="Pfam" id="PF00406">
    <property type="entry name" value="ADK"/>
    <property type="match status" value="1"/>
</dbReference>
<dbReference type="STRING" id="2880.D7FV44"/>
<dbReference type="Proteomes" id="UP000002630">
    <property type="component" value="Linkage Group LG26"/>
</dbReference>
<dbReference type="InterPro" id="IPR000850">
    <property type="entry name" value="Adenylat/UMP-CMP_kin"/>
</dbReference>
<dbReference type="OrthoDB" id="439792at2759"/>
<evidence type="ECO:0000313" key="6">
    <source>
        <dbReference type="EMBL" id="CBJ31850.1"/>
    </source>
</evidence>
<dbReference type="InterPro" id="IPR027417">
    <property type="entry name" value="P-loop_NTPase"/>
</dbReference>
<keyword evidence="7" id="KW-1185">Reference proteome</keyword>
<dbReference type="InterPro" id="IPR033690">
    <property type="entry name" value="Adenylat_kinase_CS"/>
</dbReference>
<dbReference type="NCBIfam" id="TIGR01351">
    <property type="entry name" value="adk"/>
    <property type="match status" value="1"/>
</dbReference>
<dbReference type="AlphaFoldDB" id="D7FV44"/>
<proteinExistence type="inferred from homology"/>
<evidence type="ECO:0000256" key="1">
    <source>
        <dbReference type="ARBA" id="ARBA00022679"/>
    </source>
</evidence>
<evidence type="ECO:0000259" key="5">
    <source>
        <dbReference type="Pfam" id="PF05191"/>
    </source>
</evidence>
<keyword evidence="1 4" id="KW-0808">Transferase</keyword>
<comment type="similarity">
    <text evidence="4">Belongs to the adenylate kinase family.</text>
</comment>
<dbReference type="NCBIfam" id="NF011100">
    <property type="entry name" value="PRK14527.1"/>
    <property type="match status" value="1"/>
</dbReference>
<feature type="domain" description="Adenylate kinase active site lid" evidence="5">
    <location>
        <begin position="149"/>
        <end position="184"/>
    </location>
</feature>
<keyword evidence="2" id="KW-0547">Nucleotide-binding</keyword>
<keyword evidence="3 4" id="KW-0418">Kinase</keyword>
<dbReference type="FunCoup" id="D7FV44">
    <property type="interactions" value="436"/>
</dbReference>
<dbReference type="PROSITE" id="PS00113">
    <property type="entry name" value="ADENYLATE_KINASE"/>
    <property type="match status" value="1"/>
</dbReference>
<dbReference type="PANTHER" id="PTHR23359">
    <property type="entry name" value="NUCLEOTIDE KINASE"/>
    <property type="match status" value="1"/>
</dbReference>
<name>D7FV44_ECTSI</name>
<dbReference type="InParanoid" id="D7FV44"/>
<dbReference type="InterPro" id="IPR006259">
    <property type="entry name" value="Adenyl_kin_sub"/>
</dbReference>
<dbReference type="NCBIfam" id="NF001380">
    <property type="entry name" value="PRK00279.1-2"/>
    <property type="match status" value="1"/>
</dbReference>
<evidence type="ECO:0000256" key="3">
    <source>
        <dbReference type="ARBA" id="ARBA00022777"/>
    </source>
</evidence>